<evidence type="ECO:0000313" key="8">
    <source>
        <dbReference type="EMBL" id="KCW56932.1"/>
    </source>
</evidence>
<keyword evidence="4" id="KW-0963">Cytoplasm</keyword>
<evidence type="ECO:0000256" key="2">
    <source>
        <dbReference type="ARBA" id="ARBA00005179"/>
    </source>
</evidence>
<proteinExistence type="inferred from homology"/>
<accession>A0A059ASN8</accession>
<dbReference type="eggNOG" id="KOG3179">
    <property type="taxonomic scope" value="Eukaryota"/>
</dbReference>
<keyword evidence="5" id="KW-0645">Protease</keyword>
<comment type="similarity">
    <text evidence="3">Belongs to the peptidase C26 family.</text>
</comment>
<evidence type="ECO:0000259" key="7">
    <source>
        <dbReference type="Pfam" id="PF00117"/>
    </source>
</evidence>
<dbReference type="InParanoid" id="A0A059ASN8"/>
<dbReference type="OMA" id="PWIQTLK"/>
<dbReference type="InterPro" id="IPR029062">
    <property type="entry name" value="Class_I_gatase-like"/>
</dbReference>
<dbReference type="GO" id="GO:0005829">
    <property type="term" value="C:cytosol"/>
    <property type="evidence" value="ECO:0000318"/>
    <property type="project" value="GO_Central"/>
</dbReference>
<dbReference type="EMBL" id="KK198761">
    <property type="protein sequence ID" value="KCW56932.1"/>
    <property type="molecule type" value="Genomic_DNA"/>
</dbReference>
<dbReference type="GO" id="GO:0008233">
    <property type="term" value="F:peptidase activity"/>
    <property type="evidence" value="ECO:0007669"/>
    <property type="project" value="UniProtKB-KW"/>
</dbReference>
<dbReference type="PROSITE" id="PS51273">
    <property type="entry name" value="GATASE_TYPE_1"/>
    <property type="match status" value="1"/>
</dbReference>
<dbReference type="PANTHER" id="PTHR42695:SF13">
    <property type="entry name" value="GLUTAMINE AMIDOTRANSFERASE CLASS-I FAMILY PROTEIN, EXPRESSED"/>
    <property type="match status" value="1"/>
</dbReference>
<organism evidence="8">
    <name type="scientific">Eucalyptus grandis</name>
    <name type="common">Flooded gum</name>
    <dbReference type="NCBI Taxonomy" id="71139"/>
    <lineage>
        <taxon>Eukaryota</taxon>
        <taxon>Viridiplantae</taxon>
        <taxon>Streptophyta</taxon>
        <taxon>Embryophyta</taxon>
        <taxon>Tracheophyta</taxon>
        <taxon>Spermatophyta</taxon>
        <taxon>Magnoliopsida</taxon>
        <taxon>eudicotyledons</taxon>
        <taxon>Gunneridae</taxon>
        <taxon>Pentapetalae</taxon>
        <taxon>rosids</taxon>
        <taxon>malvids</taxon>
        <taxon>Myrtales</taxon>
        <taxon>Myrtaceae</taxon>
        <taxon>Myrtoideae</taxon>
        <taxon>Eucalypteae</taxon>
        <taxon>Eucalyptus</taxon>
    </lineage>
</organism>
<dbReference type="PANTHER" id="PTHR42695">
    <property type="entry name" value="GLUTAMINE AMIDOTRANSFERASE YLR126C-RELATED"/>
    <property type="match status" value="1"/>
</dbReference>
<dbReference type="InterPro" id="IPR044992">
    <property type="entry name" value="ChyE-like"/>
</dbReference>
<dbReference type="AlphaFoldDB" id="A0A059ASN8"/>
<keyword evidence="6" id="KW-0378">Hydrolase</keyword>
<dbReference type="GO" id="GO:0019760">
    <property type="term" value="P:glucosinolate metabolic process"/>
    <property type="evidence" value="ECO:0007669"/>
    <property type="project" value="UniProtKB-ARBA"/>
</dbReference>
<dbReference type="STRING" id="71139.A0A059ASN8"/>
<protein>
    <recommendedName>
        <fullName evidence="7">Glutamine amidotransferase domain-containing protein</fullName>
    </recommendedName>
</protein>
<dbReference type="Gramene" id="KCW56932">
    <property type="protein sequence ID" value="KCW56932"/>
    <property type="gene ID" value="EUGRSUZ_I02609"/>
</dbReference>
<evidence type="ECO:0000256" key="3">
    <source>
        <dbReference type="ARBA" id="ARBA00011083"/>
    </source>
</evidence>
<evidence type="ECO:0000256" key="5">
    <source>
        <dbReference type="ARBA" id="ARBA00022670"/>
    </source>
</evidence>
<dbReference type="GO" id="GO:0006508">
    <property type="term" value="P:proteolysis"/>
    <property type="evidence" value="ECO:0007669"/>
    <property type="project" value="UniProtKB-KW"/>
</dbReference>
<name>A0A059ASN8_EUCGR</name>
<dbReference type="InterPro" id="IPR017926">
    <property type="entry name" value="GATASE"/>
</dbReference>
<reference evidence="8" key="1">
    <citation type="submission" date="2013-07" db="EMBL/GenBank/DDBJ databases">
        <title>The genome of Eucalyptus grandis.</title>
        <authorList>
            <person name="Schmutz J."/>
            <person name="Hayes R."/>
            <person name="Myburg A."/>
            <person name="Tuskan G."/>
            <person name="Grattapaglia D."/>
            <person name="Rokhsar D.S."/>
        </authorList>
    </citation>
    <scope>NUCLEOTIDE SEQUENCE</scope>
    <source>
        <tissue evidence="8">Leaf extractions</tissue>
    </source>
</reference>
<evidence type="ECO:0000256" key="4">
    <source>
        <dbReference type="ARBA" id="ARBA00022490"/>
    </source>
</evidence>
<dbReference type="FunFam" id="3.40.50.880:FF:000040">
    <property type="entry name" value="Gamma-glutamyl peptidase 5"/>
    <property type="match status" value="1"/>
</dbReference>
<comment type="pathway">
    <text evidence="2">Secondary metabolite biosynthesis.</text>
</comment>
<dbReference type="Pfam" id="PF00117">
    <property type="entry name" value="GATase"/>
    <property type="match status" value="1"/>
</dbReference>
<dbReference type="CDD" id="cd01741">
    <property type="entry name" value="GATase1_1"/>
    <property type="match status" value="1"/>
</dbReference>
<feature type="domain" description="Glutamine amidotransferase" evidence="7">
    <location>
        <begin position="107"/>
        <end position="225"/>
    </location>
</feature>
<sequence length="277" mass="30982">MPPVHGREREREEDGSSVSLCFSLRGGRLELGRGMEVKRFAVLLCAEDSEYMKRQYGGYFGLFKGMLAEEGEAWDVYRVAAGELPGEADIGLYDGFVITGSCSNAHGDDAWIWQLINLLKKLDSMKKKILGICFGHQVLGRALGGKVGRAKSWDIGLTNIQLSPSSKHFSSLELPAQLSVIECHQDELMELPAKAEVIARSDKTDIEMFRYGDHIMGIQGHPEYNRDILLHLIDRLLLRGLITESYADELKVNMGACEPDREAWKRLCISFLKGGFL</sequence>
<evidence type="ECO:0000256" key="6">
    <source>
        <dbReference type="ARBA" id="ARBA00022801"/>
    </source>
</evidence>
<dbReference type="SUPFAM" id="SSF52317">
    <property type="entry name" value="Class I glutamine amidotransferase-like"/>
    <property type="match status" value="1"/>
</dbReference>
<dbReference type="Gene3D" id="3.40.50.880">
    <property type="match status" value="1"/>
</dbReference>
<gene>
    <name evidence="8" type="ORF">EUGRSUZ_I02609</name>
</gene>
<evidence type="ECO:0000256" key="1">
    <source>
        <dbReference type="ARBA" id="ARBA00004514"/>
    </source>
</evidence>
<comment type="subcellular location">
    <subcellularLocation>
        <location evidence="1">Cytoplasm</location>
        <location evidence="1">Cytosol</location>
    </subcellularLocation>
</comment>